<evidence type="ECO:0000313" key="2">
    <source>
        <dbReference type="EMBL" id="GAU19782.1"/>
    </source>
</evidence>
<feature type="region of interest" description="Disordered" evidence="1">
    <location>
        <begin position="286"/>
        <end position="333"/>
    </location>
</feature>
<accession>A0A2Z6LNP0</accession>
<protein>
    <recommendedName>
        <fullName evidence="4">Myb-like domain-containing protein</fullName>
    </recommendedName>
</protein>
<feature type="compositionally biased region" description="Polar residues" evidence="1">
    <location>
        <begin position="223"/>
        <end position="236"/>
    </location>
</feature>
<reference evidence="3" key="1">
    <citation type="journal article" date="2017" name="Front. Plant Sci.">
        <title>Climate Clever Clovers: New Paradigm to Reduce the Environmental Footprint of Ruminants by Breeding Low Methanogenic Forages Utilizing Haplotype Variation.</title>
        <authorList>
            <person name="Kaur P."/>
            <person name="Appels R."/>
            <person name="Bayer P.E."/>
            <person name="Keeble-Gagnere G."/>
            <person name="Wang J."/>
            <person name="Hirakawa H."/>
            <person name="Shirasawa K."/>
            <person name="Vercoe P."/>
            <person name="Stefanova K."/>
            <person name="Durmic Z."/>
            <person name="Nichols P."/>
            <person name="Revell C."/>
            <person name="Isobe S.N."/>
            <person name="Edwards D."/>
            <person name="Erskine W."/>
        </authorList>
    </citation>
    <scope>NUCLEOTIDE SEQUENCE [LARGE SCALE GENOMIC DNA]</scope>
    <source>
        <strain evidence="3">cv. Daliak</strain>
    </source>
</reference>
<dbReference type="EMBL" id="DF973204">
    <property type="protein sequence ID" value="GAU19782.1"/>
    <property type="molecule type" value="Genomic_DNA"/>
</dbReference>
<organism evidence="2 3">
    <name type="scientific">Trifolium subterraneum</name>
    <name type="common">Subterranean clover</name>
    <dbReference type="NCBI Taxonomy" id="3900"/>
    <lineage>
        <taxon>Eukaryota</taxon>
        <taxon>Viridiplantae</taxon>
        <taxon>Streptophyta</taxon>
        <taxon>Embryophyta</taxon>
        <taxon>Tracheophyta</taxon>
        <taxon>Spermatophyta</taxon>
        <taxon>Magnoliopsida</taxon>
        <taxon>eudicotyledons</taxon>
        <taxon>Gunneridae</taxon>
        <taxon>Pentapetalae</taxon>
        <taxon>rosids</taxon>
        <taxon>fabids</taxon>
        <taxon>Fabales</taxon>
        <taxon>Fabaceae</taxon>
        <taxon>Papilionoideae</taxon>
        <taxon>50 kb inversion clade</taxon>
        <taxon>NPAAA clade</taxon>
        <taxon>Hologalegina</taxon>
        <taxon>IRL clade</taxon>
        <taxon>Trifolieae</taxon>
        <taxon>Trifolium</taxon>
    </lineage>
</organism>
<dbReference type="OrthoDB" id="608866at2759"/>
<feature type="region of interest" description="Disordered" evidence="1">
    <location>
        <begin position="1"/>
        <end position="98"/>
    </location>
</feature>
<proteinExistence type="predicted"/>
<feature type="compositionally biased region" description="Basic and acidic residues" evidence="1">
    <location>
        <begin position="46"/>
        <end position="70"/>
    </location>
</feature>
<dbReference type="InterPro" id="IPR009057">
    <property type="entry name" value="Homeodomain-like_sf"/>
</dbReference>
<evidence type="ECO:0000313" key="3">
    <source>
        <dbReference type="Proteomes" id="UP000242715"/>
    </source>
</evidence>
<name>A0A2Z6LNP0_TRISU</name>
<gene>
    <name evidence="2" type="ORF">TSUD_182180</name>
</gene>
<sequence length="928" mass="103075">MSGNKVVITYKRKRQSQSRSFISGNRCQNSVGEDAHNCSLSKRVKHDNQTAEKTSEKHEEKSMDASDGKKPCSGSIKQPDHSSSLPVQKPEAGELGNCDETELIITTKESFLTSHPCEDNSKKDVEELSPIKEASQNSFELPSIKEASQNGCDTQKNSCVGENSGSECDNGSDKNNTSPSVEMVAAENDINLINSETSITRESSAACGDEPVVLNKSTDRFTKSPSNDNFGNQSENKVTQISLTSPLTTYRCYKRRKCMDETDKKSNLLHEKENIPALTKWSMLTNANADPSSSDDESSCDECPAHNVPDLNQSVELSEREKPLDKTQDDASCRSSSRVFLTDLNQSAELSERGELDQTQEKVRIADTSCTSGVVSETCKTHVGERLHHGEDIVKTDTQMDGTEVPSQSSLIQKEAGHLDKDCQGISINVDSRNLCPASTPADQEVEEFQPFAKEATENDLCNDMKEKKQTIEVNLGADKHSLHLGMRTVVAKSDSTSSRSATAENQVTPLEFLNSGNTKVISEGKTIEDVCSSITQSQSGGCMMLDERMNVQQTKTNQPKHMPTVSLSLGLSLPVEHETGGCDSSNCLSTLPLFNLTAGTKDIVQDGLCQSSKKRKPSRLRHKAVLDNIVSKARALNERGKFQENFMPHPIMWSEEELDFLWIGVRRHGRGNWDAMLRDPRLRFSPLRVPWDLAERWEEEQLKLLKDISAPQFMHLNAERAPALQGKYCFLDPKLSPWRHNTMEETNLSPEDVFSYRANNPLKKSLARSFLLSNTAACSLAPTIHSRRTSYNNMDKYELGFSNSPGNLSISKENSYSNNHPFNCANNNLPHWLREAISTPPMSVDPNLSADNSSFLPQNQLSGLKTNDIHMSNASHYSTYSRRKYGMLKMNATQQHYVSKQDDLIVIDSDTSSEETISDDHCASLKI</sequence>
<evidence type="ECO:0008006" key="4">
    <source>
        <dbReference type="Google" id="ProtNLM"/>
    </source>
</evidence>
<feature type="region of interest" description="Disordered" evidence="1">
    <location>
        <begin position="217"/>
        <end position="236"/>
    </location>
</feature>
<evidence type="ECO:0000256" key="1">
    <source>
        <dbReference type="SAM" id="MobiDB-lite"/>
    </source>
</evidence>
<dbReference type="AlphaFoldDB" id="A0A2Z6LNP0"/>
<dbReference type="Proteomes" id="UP000242715">
    <property type="component" value="Unassembled WGS sequence"/>
</dbReference>
<dbReference type="SUPFAM" id="SSF46689">
    <property type="entry name" value="Homeodomain-like"/>
    <property type="match status" value="1"/>
</dbReference>
<feature type="compositionally biased region" description="Polar residues" evidence="1">
    <location>
        <begin position="17"/>
        <end position="31"/>
    </location>
</feature>
<keyword evidence="3" id="KW-1185">Reference proteome</keyword>
<dbReference type="Gene3D" id="1.10.10.60">
    <property type="entry name" value="Homeodomain-like"/>
    <property type="match status" value="1"/>
</dbReference>
<dbReference type="CDD" id="cd11660">
    <property type="entry name" value="SANT_TRF"/>
    <property type="match status" value="1"/>
</dbReference>
<feature type="compositionally biased region" description="Basic and acidic residues" evidence="1">
    <location>
        <begin position="317"/>
        <end position="332"/>
    </location>
</feature>